<feature type="region of interest" description="Disordered" evidence="1">
    <location>
        <begin position="109"/>
        <end position="137"/>
    </location>
</feature>
<evidence type="ECO:0000256" key="1">
    <source>
        <dbReference type="SAM" id="MobiDB-lite"/>
    </source>
</evidence>
<gene>
    <name evidence="2" type="ORF">PCOR1329_LOCUS83243</name>
</gene>
<feature type="region of interest" description="Disordered" evidence="1">
    <location>
        <begin position="44"/>
        <end position="65"/>
    </location>
</feature>
<comment type="caution">
    <text evidence="2">The sequence shown here is derived from an EMBL/GenBank/DDBJ whole genome shotgun (WGS) entry which is preliminary data.</text>
</comment>
<dbReference type="EMBL" id="CAUYUJ010022048">
    <property type="protein sequence ID" value="CAK0908613.1"/>
    <property type="molecule type" value="Genomic_DNA"/>
</dbReference>
<organism evidence="2 3">
    <name type="scientific">Prorocentrum cordatum</name>
    <dbReference type="NCBI Taxonomy" id="2364126"/>
    <lineage>
        <taxon>Eukaryota</taxon>
        <taxon>Sar</taxon>
        <taxon>Alveolata</taxon>
        <taxon>Dinophyceae</taxon>
        <taxon>Prorocentrales</taxon>
        <taxon>Prorocentraceae</taxon>
        <taxon>Prorocentrum</taxon>
    </lineage>
</organism>
<proteinExistence type="predicted"/>
<sequence>MAVAAARGAHHHGTGTSFFPPAGGAEARCRSWWLCGAPDGWRRARQGPAAAAPPRREAARGPRRRAVSRAAGALCPPSVAPSCLKGRMAAREGGSCVPGPARVRRAASMPAGVGGGSPRSSPTGPAEGLGAWPAGPPRLRRAASTAGEEHRRRHDSRVKRVLFLPCLVSSTHEVTPYAQKYGIHPRFFVFEKNGDKRLTDSGIKEDIKRIEQGLGPLKLGRRQSS</sequence>
<keyword evidence="3" id="KW-1185">Reference proteome</keyword>
<reference evidence="2" key="1">
    <citation type="submission" date="2023-10" db="EMBL/GenBank/DDBJ databases">
        <authorList>
            <person name="Chen Y."/>
            <person name="Shah S."/>
            <person name="Dougan E. K."/>
            <person name="Thang M."/>
            <person name="Chan C."/>
        </authorList>
    </citation>
    <scope>NUCLEOTIDE SEQUENCE [LARGE SCALE GENOMIC DNA]</scope>
</reference>
<evidence type="ECO:0000313" key="2">
    <source>
        <dbReference type="EMBL" id="CAK0908613.1"/>
    </source>
</evidence>
<accession>A0ABN9Y7K6</accession>
<protein>
    <submittedName>
        <fullName evidence="2">Uncharacterized protein</fullName>
    </submittedName>
</protein>
<feature type="region of interest" description="Disordered" evidence="1">
    <location>
        <begin position="1"/>
        <end position="21"/>
    </location>
</feature>
<evidence type="ECO:0000313" key="3">
    <source>
        <dbReference type="Proteomes" id="UP001189429"/>
    </source>
</evidence>
<dbReference type="Proteomes" id="UP001189429">
    <property type="component" value="Unassembled WGS sequence"/>
</dbReference>
<name>A0ABN9Y7K6_9DINO</name>